<gene>
    <name evidence="10" type="ORF">SAMN05421863_102632</name>
</gene>
<evidence type="ECO:0000256" key="8">
    <source>
        <dbReference type="ARBA" id="ARBA00022691"/>
    </source>
</evidence>
<reference evidence="11" key="1">
    <citation type="submission" date="2016-10" db="EMBL/GenBank/DDBJ databases">
        <authorList>
            <person name="Varghese N."/>
            <person name="Submissions S."/>
        </authorList>
    </citation>
    <scope>NUCLEOTIDE SEQUENCE [LARGE SCALE GENOMIC DNA]</scope>
    <source>
        <strain evidence="11">Nm44</strain>
    </source>
</reference>
<dbReference type="InterPro" id="IPR008854">
    <property type="entry name" value="TPMT"/>
</dbReference>
<dbReference type="Pfam" id="PF05724">
    <property type="entry name" value="TPMT"/>
    <property type="match status" value="1"/>
</dbReference>
<dbReference type="GO" id="GO:0010038">
    <property type="term" value="P:response to metal ion"/>
    <property type="evidence" value="ECO:0007669"/>
    <property type="project" value="InterPro"/>
</dbReference>
<keyword evidence="6 10" id="KW-0489">Methyltransferase</keyword>
<sequence>MRQYWQELHLAPDSEVFVPLCGKSRDMLWLREQKHSVLGVELSAIAVQAFFEENRLSPHRMISGKFDRYDANFISTLCGNFFDLSKNDLAKVSAVCDRASLVALPPEIRKRYVFHLLSILPPTTKILLITFDYPQAEMSVPPFAVSSDEVEVLYQEYAEVRLLARLNVLAQNQRYRERGLSQLHESIFLLTLH</sequence>
<name>A0A1I4QEI6_9PROT</name>
<evidence type="ECO:0000256" key="7">
    <source>
        <dbReference type="ARBA" id="ARBA00022679"/>
    </source>
</evidence>
<dbReference type="AlphaFoldDB" id="A0A1I4QEI6"/>
<dbReference type="PROSITE" id="PS51585">
    <property type="entry name" value="SAM_MT_TPMT"/>
    <property type="match status" value="1"/>
</dbReference>
<dbReference type="InterPro" id="IPR029063">
    <property type="entry name" value="SAM-dependent_MTases_sf"/>
</dbReference>
<dbReference type="GO" id="GO:0032259">
    <property type="term" value="P:methylation"/>
    <property type="evidence" value="ECO:0007669"/>
    <property type="project" value="UniProtKB-KW"/>
</dbReference>
<dbReference type="NCBIfam" id="TIGR03840">
    <property type="entry name" value="TMPT_Se_Te"/>
    <property type="match status" value="1"/>
</dbReference>
<evidence type="ECO:0000256" key="9">
    <source>
        <dbReference type="NCBIfam" id="TIGR03840"/>
    </source>
</evidence>
<dbReference type="GO" id="GO:0005737">
    <property type="term" value="C:cytoplasm"/>
    <property type="evidence" value="ECO:0007669"/>
    <property type="project" value="UniProtKB-SubCell"/>
</dbReference>
<dbReference type="FunFam" id="3.40.50.150:FF:000101">
    <property type="entry name" value="Thiopurine S-methyltransferase"/>
    <property type="match status" value="1"/>
</dbReference>
<dbReference type="PANTHER" id="PTHR10259:SF11">
    <property type="entry name" value="THIOPURINE S-METHYLTRANSFERASE"/>
    <property type="match status" value="1"/>
</dbReference>
<keyword evidence="8" id="KW-0949">S-adenosyl-L-methionine</keyword>
<evidence type="ECO:0000313" key="11">
    <source>
        <dbReference type="Proteomes" id="UP000183287"/>
    </source>
</evidence>
<organism evidence="10 11">
    <name type="scientific">Nitrosomonas communis</name>
    <dbReference type="NCBI Taxonomy" id="44574"/>
    <lineage>
        <taxon>Bacteria</taxon>
        <taxon>Pseudomonadati</taxon>
        <taxon>Pseudomonadota</taxon>
        <taxon>Betaproteobacteria</taxon>
        <taxon>Nitrosomonadales</taxon>
        <taxon>Nitrosomonadaceae</taxon>
        <taxon>Nitrosomonas</taxon>
    </lineage>
</organism>
<evidence type="ECO:0000313" key="10">
    <source>
        <dbReference type="EMBL" id="SFM38511.1"/>
    </source>
</evidence>
<comment type="catalytic activity">
    <reaction evidence="1">
        <text>S-adenosyl-L-methionine + a thiopurine = S-adenosyl-L-homocysteine + a thiopurine S-methylether.</text>
        <dbReference type="EC" id="2.1.1.67"/>
    </reaction>
</comment>
<dbReference type="PANTHER" id="PTHR10259">
    <property type="entry name" value="THIOPURINE S-METHYLTRANSFERASE"/>
    <property type="match status" value="1"/>
</dbReference>
<keyword evidence="7 10" id="KW-0808">Transferase</keyword>
<accession>A0A1I4QEI6</accession>
<evidence type="ECO:0000256" key="2">
    <source>
        <dbReference type="ARBA" id="ARBA00004496"/>
    </source>
</evidence>
<dbReference type="Gene3D" id="3.40.50.150">
    <property type="entry name" value="Vaccinia Virus protein VP39"/>
    <property type="match status" value="1"/>
</dbReference>
<evidence type="ECO:0000256" key="5">
    <source>
        <dbReference type="ARBA" id="ARBA00022490"/>
    </source>
</evidence>
<comment type="subcellular location">
    <subcellularLocation>
        <location evidence="2">Cytoplasm</location>
    </subcellularLocation>
</comment>
<dbReference type="InterPro" id="IPR025835">
    <property type="entry name" value="Thiopurine_S-MeTrfase"/>
</dbReference>
<dbReference type="EC" id="2.1.1.67" evidence="4 9"/>
<protein>
    <recommendedName>
        <fullName evidence="4 9">Thiopurine S-methyltransferase</fullName>
        <ecNumber evidence="4 9">2.1.1.67</ecNumber>
    </recommendedName>
</protein>
<dbReference type="Proteomes" id="UP000183287">
    <property type="component" value="Unassembled WGS sequence"/>
</dbReference>
<dbReference type="EMBL" id="FOUB01000026">
    <property type="protein sequence ID" value="SFM38511.1"/>
    <property type="molecule type" value="Genomic_DNA"/>
</dbReference>
<keyword evidence="11" id="KW-1185">Reference proteome</keyword>
<evidence type="ECO:0000256" key="4">
    <source>
        <dbReference type="ARBA" id="ARBA00011905"/>
    </source>
</evidence>
<proteinExistence type="inferred from homology"/>
<evidence type="ECO:0000256" key="1">
    <source>
        <dbReference type="ARBA" id="ARBA00000903"/>
    </source>
</evidence>
<comment type="similarity">
    <text evidence="3">Belongs to the class I-like SAM-binding methyltransferase superfamily. TPMT family.</text>
</comment>
<dbReference type="InterPro" id="IPR022474">
    <property type="entry name" value="Thiopur_S-MeTfrase_Se/Te_detox"/>
</dbReference>
<dbReference type="GO" id="GO:0008119">
    <property type="term" value="F:thiopurine S-methyltransferase activity"/>
    <property type="evidence" value="ECO:0007669"/>
    <property type="project" value="UniProtKB-UniRule"/>
</dbReference>
<evidence type="ECO:0000256" key="3">
    <source>
        <dbReference type="ARBA" id="ARBA00008145"/>
    </source>
</evidence>
<dbReference type="NCBIfam" id="NF009732">
    <property type="entry name" value="PRK13255.1"/>
    <property type="match status" value="1"/>
</dbReference>
<keyword evidence="5" id="KW-0963">Cytoplasm</keyword>
<dbReference type="STRING" id="44574.AAW31_14325"/>
<evidence type="ECO:0000256" key="6">
    <source>
        <dbReference type="ARBA" id="ARBA00022603"/>
    </source>
</evidence>
<dbReference type="SUPFAM" id="SSF53335">
    <property type="entry name" value="S-adenosyl-L-methionine-dependent methyltransferases"/>
    <property type="match status" value="1"/>
</dbReference>
<dbReference type="PIRSF" id="PIRSF023956">
    <property type="entry name" value="Thiopurine_S-methyltransferase"/>
    <property type="match status" value="1"/>
</dbReference>